<dbReference type="AlphaFoldDB" id="A0A929FYR0"/>
<dbReference type="PANTHER" id="PTHR12993:SF28">
    <property type="entry name" value="LMBE FAMILY PROTEIN"/>
    <property type="match status" value="1"/>
</dbReference>
<dbReference type="PANTHER" id="PTHR12993">
    <property type="entry name" value="N-ACETYLGLUCOSAMINYL-PHOSPHATIDYLINOSITOL DE-N-ACETYLASE-RELATED"/>
    <property type="match status" value="1"/>
</dbReference>
<organism evidence="2 3">
    <name type="scientific">Saccharopolyspora montiporae</name>
    <dbReference type="NCBI Taxonomy" id="2781240"/>
    <lineage>
        <taxon>Bacteria</taxon>
        <taxon>Bacillati</taxon>
        <taxon>Actinomycetota</taxon>
        <taxon>Actinomycetes</taxon>
        <taxon>Pseudonocardiales</taxon>
        <taxon>Pseudonocardiaceae</taxon>
        <taxon>Saccharopolyspora</taxon>
    </lineage>
</organism>
<dbReference type="EMBL" id="JADEYC010000007">
    <property type="protein sequence ID" value="MBE9373614.1"/>
    <property type="molecule type" value="Genomic_DNA"/>
</dbReference>
<comment type="caution">
    <text evidence="2">The sequence shown here is derived from an EMBL/GenBank/DDBJ whole genome shotgun (WGS) entry which is preliminary data.</text>
</comment>
<keyword evidence="3" id="KW-1185">Reference proteome</keyword>
<proteinExistence type="predicted"/>
<accession>A0A929FYR0</accession>
<dbReference type="Gene3D" id="3.40.50.10320">
    <property type="entry name" value="LmbE-like"/>
    <property type="match status" value="1"/>
</dbReference>
<dbReference type="GO" id="GO:0016137">
    <property type="term" value="P:glycoside metabolic process"/>
    <property type="evidence" value="ECO:0007669"/>
    <property type="project" value="UniProtKB-ARBA"/>
</dbReference>
<keyword evidence="1" id="KW-0862">Zinc</keyword>
<dbReference type="SUPFAM" id="SSF102588">
    <property type="entry name" value="LmbE-like"/>
    <property type="match status" value="1"/>
</dbReference>
<dbReference type="InterPro" id="IPR003737">
    <property type="entry name" value="GlcNAc_PI_deacetylase-related"/>
</dbReference>
<dbReference type="InterPro" id="IPR024078">
    <property type="entry name" value="LmbE-like_dom_sf"/>
</dbReference>
<reference evidence="2" key="1">
    <citation type="submission" date="2020-10" db="EMBL/GenBank/DDBJ databases">
        <title>Diversity and distribution of actinomycetes associated with coral in the coast of Hainan.</title>
        <authorList>
            <person name="Li F."/>
        </authorList>
    </citation>
    <scope>NUCLEOTIDE SEQUENCE</scope>
    <source>
        <strain evidence="2">HNM0983</strain>
    </source>
</reference>
<dbReference type="GO" id="GO:0016811">
    <property type="term" value="F:hydrolase activity, acting on carbon-nitrogen (but not peptide) bonds, in linear amides"/>
    <property type="evidence" value="ECO:0007669"/>
    <property type="project" value="TreeGrafter"/>
</dbReference>
<name>A0A929FYR0_9PSEU</name>
<sequence length="223" mass="23786">MPEDWRTAVCVVAHPDDVEYGPAAAVARWTGQGKAVSYLLLTSGEQGIEGMPAAQAGPLREQEERAGAQRTGVHDLAFLRYPDGALVDTAELRANIARELHRRDPELVVLLNHHAQWAFGGANSDDHRAAGQAALGALRAEPLPSLRWVAVADAPGIDHAVDVTQQLETGLAALREHRAYLDALGGEQWSVDHVVGNARRAGELLGTQYAVAFELVTDLAAAG</sequence>
<dbReference type="Proteomes" id="UP000598360">
    <property type="component" value="Unassembled WGS sequence"/>
</dbReference>
<protein>
    <submittedName>
        <fullName evidence="2">PIG-L family deacetylase</fullName>
    </submittedName>
</protein>
<evidence type="ECO:0000256" key="1">
    <source>
        <dbReference type="ARBA" id="ARBA00022833"/>
    </source>
</evidence>
<evidence type="ECO:0000313" key="3">
    <source>
        <dbReference type="Proteomes" id="UP000598360"/>
    </source>
</evidence>
<evidence type="ECO:0000313" key="2">
    <source>
        <dbReference type="EMBL" id="MBE9373614.1"/>
    </source>
</evidence>
<dbReference type="Pfam" id="PF02585">
    <property type="entry name" value="PIG-L"/>
    <property type="match status" value="1"/>
</dbReference>
<gene>
    <name evidence="2" type="ORF">IQ251_04035</name>
</gene>